<keyword evidence="7" id="KW-0539">Nucleus</keyword>
<dbReference type="Pfam" id="PF00847">
    <property type="entry name" value="AP2"/>
    <property type="match status" value="1"/>
</dbReference>
<sequence length="201" mass="22793">MGFAGSGNRKMSKRRKGGKRNKKYVYIGIRQRPWGKWAAEIRDPKVRARVWLGTFDTAEDAARAYDAAAWRIRGKKAKLNFSDVHRSVDTDLNAESGSSVSNLVSDDYTANAKTHDAVDGMKKMEEETQNVGDHAAASSCMNMWNTGDWMDYSPVEVLAASVDMDFSLQYDDWAWSSCQEVGVDDLEESYPYSMFHLWMFD</sequence>
<keyword evidence="5" id="KW-0010">Activator</keyword>
<reference evidence="10" key="1">
    <citation type="submission" date="2010-04" db="EMBL/GenBank/DDBJ databases">
        <authorList>
            <person name="Reid K.E."/>
            <person name="Liao N."/>
            <person name="Chan S."/>
            <person name="Docking R."/>
            <person name="Taylor G."/>
            <person name="Moore R."/>
            <person name="Mayo M."/>
            <person name="Munro S."/>
            <person name="King J."/>
            <person name="Yanchuk A."/>
            <person name="Holt R."/>
            <person name="Jones S."/>
            <person name="Marra M."/>
            <person name="Ritland C.E."/>
            <person name="Ritland K."/>
            <person name="Bohlmann J."/>
        </authorList>
    </citation>
    <scope>NUCLEOTIDE SEQUENCE</scope>
    <source>
        <tissue evidence="10">Bud</tissue>
    </source>
</reference>
<dbReference type="OMA" id="FHLWMFD"/>
<evidence type="ECO:0000256" key="1">
    <source>
        <dbReference type="ARBA" id="ARBA00004123"/>
    </source>
</evidence>
<dbReference type="PANTHER" id="PTHR31241">
    <property type="entry name" value="DEHYDRATION-RESPONSIVE ELEMENT-BINDING PROTEIN 2C"/>
    <property type="match status" value="1"/>
</dbReference>
<evidence type="ECO:0000313" key="10">
    <source>
        <dbReference type="EMBL" id="ADE77217.1"/>
    </source>
</evidence>
<dbReference type="InterPro" id="IPR036955">
    <property type="entry name" value="AP2/ERF_dom_sf"/>
</dbReference>
<evidence type="ECO:0000256" key="4">
    <source>
        <dbReference type="ARBA" id="ARBA00023125"/>
    </source>
</evidence>
<dbReference type="CDD" id="cd00018">
    <property type="entry name" value="AP2"/>
    <property type="match status" value="1"/>
</dbReference>
<dbReference type="InterPro" id="IPR001471">
    <property type="entry name" value="AP2/ERF_dom"/>
</dbReference>
<dbReference type="Gene3D" id="3.30.730.10">
    <property type="entry name" value="AP2/ERF domain"/>
    <property type="match status" value="1"/>
</dbReference>
<dbReference type="SMART" id="SM00380">
    <property type="entry name" value="AP2"/>
    <property type="match status" value="1"/>
</dbReference>
<evidence type="ECO:0000256" key="8">
    <source>
        <dbReference type="ARBA" id="ARBA00024343"/>
    </source>
</evidence>
<dbReference type="FunFam" id="3.30.730.10:FF:000001">
    <property type="entry name" value="Ethylene-responsive transcription factor 2"/>
    <property type="match status" value="1"/>
</dbReference>
<dbReference type="PROSITE" id="PS51032">
    <property type="entry name" value="AP2_ERF"/>
    <property type="match status" value="1"/>
</dbReference>
<dbReference type="GO" id="GO:0003700">
    <property type="term" value="F:DNA-binding transcription factor activity"/>
    <property type="evidence" value="ECO:0007669"/>
    <property type="project" value="InterPro"/>
</dbReference>
<dbReference type="GO" id="GO:0003677">
    <property type="term" value="F:DNA binding"/>
    <property type="evidence" value="ECO:0007669"/>
    <property type="project" value="UniProtKB-KW"/>
</dbReference>
<dbReference type="PANTHER" id="PTHR31241:SF62">
    <property type="entry name" value="DEHYDRATION-RESPONSIVE ELEMENT-BINDING PROTEIN 2D"/>
    <property type="match status" value="1"/>
</dbReference>
<organism evidence="10">
    <name type="scientific">Picea sitchensis</name>
    <name type="common">Sitka spruce</name>
    <name type="synonym">Pinus sitchensis</name>
    <dbReference type="NCBI Taxonomy" id="3332"/>
    <lineage>
        <taxon>Eukaryota</taxon>
        <taxon>Viridiplantae</taxon>
        <taxon>Streptophyta</taxon>
        <taxon>Embryophyta</taxon>
        <taxon>Tracheophyta</taxon>
        <taxon>Spermatophyta</taxon>
        <taxon>Pinopsida</taxon>
        <taxon>Pinidae</taxon>
        <taxon>Conifers I</taxon>
        <taxon>Pinales</taxon>
        <taxon>Pinaceae</taxon>
        <taxon>Picea</taxon>
    </lineage>
</organism>
<accession>D5ACE8</accession>
<dbReference type="EMBL" id="BT123926">
    <property type="protein sequence ID" value="ADE77217.1"/>
    <property type="molecule type" value="mRNA"/>
</dbReference>
<name>D5ACE8_PICSI</name>
<keyword evidence="3" id="KW-0346">Stress response</keyword>
<dbReference type="SUPFAM" id="SSF54171">
    <property type="entry name" value="DNA-binding domain"/>
    <property type="match status" value="1"/>
</dbReference>
<feature type="domain" description="AP2/ERF" evidence="9">
    <location>
        <begin position="25"/>
        <end position="82"/>
    </location>
</feature>
<comment type="subcellular location">
    <subcellularLocation>
        <location evidence="1">Nucleus</location>
    </subcellularLocation>
</comment>
<protein>
    <recommendedName>
        <fullName evidence="9">AP2/ERF domain-containing protein</fullName>
    </recommendedName>
</protein>
<evidence type="ECO:0000256" key="6">
    <source>
        <dbReference type="ARBA" id="ARBA00023163"/>
    </source>
</evidence>
<keyword evidence="4" id="KW-0238">DNA-binding</keyword>
<proteinExistence type="evidence at transcript level"/>
<dbReference type="InterPro" id="IPR016177">
    <property type="entry name" value="DNA-bd_dom_sf"/>
</dbReference>
<dbReference type="AlphaFoldDB" id="D5ACE8"/>
<keyword evidence="6" id="KW-0804">Transcription</keyword>
<evidence type="ECO:0000256" key="5">
    <source>
        <dbReference type="ARBA" id="ARBA00023159"/>
    </source>
</evidence>
<keyword evidence="2" id="KW-0805">Transcription regulation</keyword>
<dbReference type="GO" id="GO:0005634">
    <property type="term" value="C:nucleus"/>
    <property type="evidence" value="ECO:0007669"/>
    <property type="project" value="UniProtKB-SubCell"/>
</dbReference>
<evidence type="ECO:0000256" key="7">
    <source>
        <dbReference type="ARBA" id="ARBA00023242"/>
    </source>
</evidence>
<evidence type="ECO:0000256" key="2">
    <source>
        <dbReference type="ARBA" id="ARBA00023015"/>
    </source>
</evidence>
<comment type="similarity">
    <text evidence="8">Belongs to the AP2/ERF transcription factor family. ERF subfamily.</text>
</comment>
<evidence type="ECO:0000259" key="9">
    <source>
        <dbReference type="PROSITE" id="PS51032"/>
    </source>
</evidence>
<dbReference type="PRINTS" id="PR00367">
    <property type="entry name" value="ETHRSPELEMNT"/>
</dbReference>
<evidence type="ECO:0000256" key="3">
    <source>
        <dbReference type="ARBA" id="ARBA00023016"/>
    </source>
</evidence>